<dbReference type="InterPro" id="IPR036291">
    <property type="entry name" value="NAD(P)-bd_dom_sf"/>
</dbReference>
<gene>
    <name evidence="2" type="ORF">BP6252_13572</name>
</gene>
<comment type="caution">
    <text evidence="2">The sequence shown here is derived from an EMBL/GenBank/DDBJ whole genome shotgun (WGS) entry which is preliminary data.</text>
</comment>
<dbReference type="SMART" id="SM00881">
    <property type="entry name" value="CoA_binding"/>
    <property type="match status" value="1"/>
</dbReference>
<accession>A0A3D8Q8N6</accession>
<dbReference type="STRING" id="1849047.A0A3D8Q8N6"/>
<protein>
    <submittedName>
        <fullName evidence="2">Succinyl CoA synthetase-like protein</fullName>
    </submittedName>
</protein>
<dbReference type="InterPro" id="IPR003781">
    <property type="entry name" value="CoA-bd"/>
</dbReference>
<proteinExistence type="predicted"/>
<sequence length="164" mass="17455">MAATTEATAARFFSSKAFAVVGASSDPTKFGHKIFTWYTHHSLPVTPINPSAPSIKAYPAWPSLSLESYPTLPSVSQLPEPTSTGVSIITPPRVTQKVLEEAKALGIKSVWLQPGTWDEGVLQFAREGFENCVAGDGGAGYEGWCVLVDGEKAMKDAGRAEGKL</sequence>
<dbReference type="PANTHER" id="PTHR33303">
    <property type="entry name" value="CYTOPLASMIC PROTEIN-RELATED"/>
    <property type="match status" value="1"/>
</dbReference>
<feature type="domain" description="CoA-binding" evidence="1">
    <location>
        <begin position="12"/>
        <end position="116"/>
    </location>
</feature>
<evidence type="ECO:0000313" key="2">
    <source>
        <dbReference type="EMBL" id="RDW58161.1"/>
    </source>
</evidence>
<dbReference type="OrthoDB" id="5138418at2759"/>
<dbReference type="PANTHER" id="PTHR33303:SF2">
    <property type="entry name" value="COA-BINDING DOMAIN-CONTAINING PROTEIN"/>
    <property type="match status" value="1"/>
</dbReference>
<dbReference type="EMBL" id="PDLM01000018">
    <property type="protein sequence ID" value="RDW58161.1"/>
    <property type="molecule type" value="Genomic_DNA"/>
</dbReference>
<dbReference type="Gene3D" id="3.40.50.720">
    <property type="entry name" value="NAD(P)-binding Rossmann-like Domain"/>
    <property type="match status" value="1"/>
</dbReference>
<reference evidence="2 3" key="1">
    <citation type="journal article" date="2018" name="IMA Fungus">
        <title>IMA Genome-F 9: Draft genome sequence of Annulohypoxylon stygium, Aspergillus mulundensis, Berkeleyomyces basicola (syn. Thielaviopsis basicola), Ceratocystis smalleyi, two Cercospora beticola strains, Coleophoma cylindrospora, Fusarium fracticaudum, Phialophora cf. hyalina, and Morchella septimelata.</title>
        <authorList>
            <person name="Wingfield B.D."/>
            <person name="Bills G.F."/>
            <person name="Dong Y."/>
            <person name="Huang W."/>
            <person name="Nel W.J."/>
            <person name="Swalarsk-Parry B.S."/>
            <person name="Vaghefi N."/>
            <person name="Wilken P.M."/>
            <person name="An Z."/>
            <person name="de Beer Z.W."/>
            <person name="De Vos L."/>
            <person name="Chen L."/>
            <person name="Duong T.A."/>
            <person name="Gao Y."/>
            <person name="Hammerbacher A."/>
            <person name="Kikkert J.R."/>
            <person name="Li Y."/>
            <person name="Li H."/>
            <person name="Li K."/>
            <person name="Li Q."/>
            <person name="Liu X."/>
            <person name="Ma X."/>
            <person name="Naidoo K."/>
            <person name="Pethybridge S.J."/>
            <person name="Sun J."/>
            <person name="Steenkamp E.T."/>
            <person name="van der Nest M.A."/>
            <person name="van Wyk S."/>
            <person name="Wingfield M.J."/>
            <person name="Xiong C."/>
            <person name="Yue Q."/>
            <person name="Zhang X."/>
        </authorList>
    </citation>
    <scope>NUCLEOTIDE SEQUENCE [LARGE SCALE GENOMIC DNA]</scope>
    <source>
        <strain evidence="2 3">BP6252</strain>
    </source>
</reference>
<name>A0A3D8Q8N6_9HELO</name>
<dbReference type="AlphaFoldDB" id="A0A3D8Q8N6"/>
<evidence type="ECO:0000313" key="3">
    <source>
        <dbReference type="Proteomes" id="UP000256645"/>
    </source>
</evidence>
<evidence type="ECO:0000259" key="1">
    <source>
        <dbReference type="SMART" id="SM00881"/>
    </source>
</evidence>
<dbReference type="SUPFAM" id="SSF51735">
    <property type="entry name" value="NAD(P)-binding Rossmann-fold domains"/>
    <property type="match status" value="1"/>
</dbReference>
<dbReference type="Proteomes" id="UP000256645">
    <property type="component" value="Unassembled WGS sequence"/>
</dbReference>
<organism evidence="2 3">
    <name type="scientific">Coleophoma cylindrospora</name>
    <dbReference type="NCBI Taxonomy" id="1849047"/>
    <lineage>
        <taxon>Eukaryota</taxon>
        <taxon>Fungi</taxon>
        <taxon>Dikarya</taxon>
        <taxon>Ascomycota</taxon>
        <taxon>Pezizomycotina</taxon>
        <taxon>Leotiomycetes</taxon>
        <taxon>Helotiales</taxon>
        <taxon>Dermateaceae</taxon>
        <taxon>Coleophoma</taxon>
    </lineage>
</organism>
<keyword evidence="3" id="KW-1185">Reference proteome</keyword>
<dbReference type="Pfam" id="PF13380">
    <property type="entry name" value="CoA_binding_2"/>
    <property type="match status" value="1"/>
</dbReference>